<comment type="caution">
    <text evidence="1">The sequence shown here is derived from an EMBL/GenBank/DDBJ whole genome shotgun (WGS) entry which is preliminary data.</text>
</comment>
<sequence length="112" mass="12345">MAISEANHPFSHVAAADHRIHRSEGLSESKYLDYVWLVVTRRRKLNRVKAHDVDGAHPGVGAAGHAMKPKLVEEPALALAQIETDLDALLRDGKLIRREFGNSNLCRASEGN</sequence>
<evidence type="ECO:0000313" key="1">
    <source>
        <dbReference type="EMBL" id="MFD2055828.1"/>
    </source>
</evidence>
<keyword evidence="2" id="KW-1185">Reference proteome</keyword>
<dbReference type="Proteomes" id="UP001597349">
    <property type="component" value="Unassembled WGS sequence"/>
</dbReference>
<evidence type="ECO:0000313" key="2">
    <source>
        <dbReference type="Proteomes" id="UP001597349"/>
    </source>
</evidence>
<gene>
    <name evidence="1" type="ORF">ACFSQT_23015</name>
</gene>
<dbReference type="RefSeq" id="WP_379022432.1">
    <property type="nucleotide sequence ID" value="NZ_JBHUGY010000034.1"/>
</dbReference>
<reference evidence="2" key="1">
    <citation type="journal article" date="2019" name="Int. J. Syst. Evol. Microbiol.">
        <title>The Global Catalogue of Microorganisms (GCM) 10K type strain sequencing project: providing services to taxonomists for standard genome sequencing and annotation.</title>
        <authorList>
            <consortium name="The Broad Institute Genomics Platform"/>
            <consortium name="The Broad Institute Genome Sequencing Center for Infectious Disease"/>
            <person name="Wu L."/>
            <person name="Ma J."/>
        </authorList>
    </citation>
    <scope>NUCLEOTIDE SEQUENCE [LARGE SCALE GENOMIC DNA]</scope>
    <source>
        <strain evidence="2">CGMCC 1.16226</strain>
    </source>
</reference>
<protein>
    <submittedName>
        <fullName evidence="1">Uncharacterized protein</fullName>
    </submittedName>
</protein>
<dbReference type="EMBL" id="JBHUGY010000034">
    <property type="protein sequence ID" value="MFD2055828.1"/>
    <property type="molecule type" value="Genomic_DNA"/>
</dbReference>
<organism evidence="1 2">
    <name type="scientific">Mesorhizobium calcicola</name>
    <dbReference type="NCBI Taxonomy" id="1300310"/>
    <lineage>
        <taxon>Bacteria</taxon>
        <taxon>Pseudomonadati</taxon>
        <taxon>Pseudomonadota</taxon>
        <taxon>Alphaproteobacteria</taxon>
        <taxon>Hyphomicrobiales</taxon>
        <taxon>Phyllobacteriaceae</taxon>
        <taxon>Mesorhizobium</taxon>
    </lineage>
</organism>
<proteinExistence type="predicted"/>
<name>A0ABW4WID9_9HYPH</name>
<accession>A0ABW4WID9</accession>